<evidence type="ECO:0000313" key="2">
    <source>
        <dbReference type="EMBL" id="KAK4598668.1"/>
    </source>
</evidence>
<gene>
    <name evidence="2" type="ORF">RGQ29_015927</name>
</gene>
<dbReference type="InterPro" id="IPR026960">
    <property type="entry name" value="RVT-Znf"/>
</dbReference>
<dbReference type="EMBL" id="JAXUIC010000003">
    <property type="protein sequence ID" value="KAK4598668.1"/>
    <property type="molecule type" value="Genomic_DNA"/>
</dbReference>
<dbReference type="Proteomes" id="UP001324115">
    <property type="component" value="Unassembled WGS sequence"/>
</dbReference>
<dbReference type="PANTHER" id="PTHR33116">
    <property type="entry name" value="REVERSE TRANSCRIPTASE ZINC-BINDING DOMAIN-CONTAINING PROTEIN-RELATED-RELATED"/>
    <property type="match status" value="1"/>
</dbReference>
<name>A0AAN7FRA5_QUERU</name>
<reference evidence="2 3" key="1">
    <citation type="journal article" date="2023" name="G3 (Bethesda)">
        <title>A haplotype-resolved chromosome-scale genome for Quercus rubra L. provides insights into the genetics of adaptive traits for red oak species.</title>
        <authorList>
            <person name="Kapoor B."/>
            <person name="Jenkins J."/>
            <person name="Schmutz J."/>
            <person name="Zhebentyayeva T."/>
            <person name="Kuelheim C."/>
            <person name="Coggeshall M."/>
            <person name="Heim C."/>
            <person name="Lasky J.R."/>
            <person name="Leites L."/>
            <person name="Islam-Faridi N."/>
            <person name="Romero-Severson J."/>
            <person name="DeLeo V.L."/>
            <person name="Lucas S.M."/>
            <person name="Lazic D."/>
            <person name="Gailing O."/>
            <person name="Carlson J."/>
            <person name="Staton M."/>
        </authorList>
    </citation>
    <scope>NUCLEOTIDE SEQUENCE [LARGE SCALE GENOMIC DNA]</scope>
    <source>
        <strain evidence="2">Pseudo-F2</strain>
    </source>
</reference>
<protein>
    <recommendedName>
        <fullName evidence="1">Reverse transcriptase zinc-binding domain-containing protein</fullName>
    </recommendedName>
</protein>
<comment type="caution">
    <text evidence="2">The sequence shown here is derived from an EMBL/GenBank/DDBJ whole genome shotgun (WGS) entry which is preliminary data.</text>
</comment>
<dbReference type="PANTHER" id="PTHR33116:SF78">
    <property type="entry name" value="OS12G0587133 PROTEIN"/>
    <property type="match status" value="1"/>
</dbReference>
<evidence type="ECO:0000313" key="3">
    <source>
        <dbReference type="Proteomes" id="UP001324115"/>
    </source>
</evidence>
<evidence type="ECO:0000259" key="1">
    <source>
        <dbReference type="Pfam" id="PF13966"/>
    </source>
</evidence>
<dbReference type="Pfam" id="PF13966">
    <property type="entry name" value="zf-RVT"/>
    <property type="match status" value="1"/>
</dbReference>
<proteinExistence type="predicted"/>
<dbReference type="AlphaFoldDB" id="A0AAN7FRA5"/>
<organism evidence="2 3">
    <name type="scientific">Quercus rubra</name>
    <name type="common">Northern red oak</name>
    <name type="synonym">Quercus borealis</name>
    <dbReference type="NCBI Taxonomy" id="3512"/>
    <lineage>
        <taxon>Eukaryota</taxon>
        <taxon>Viridiplantae</taxon>
        <taxon>Streptophyta</taxon>
        <taxon>Embryophyta</taxon>
        <taxon>Tracheophyta</taxon>
        <taxon>Spermatophyta</taxon>
        <taxon>Magnoliopsida</taxon>
        <taxon>eudicotyledons</taxon>
        <taxon>Gunneridae</taxon>
        <taxon>Pentapetalae</taxon>
        <taxon>rosids</taxon>
        <taxon>fabids</taxon>
        <taxon>Fagales</taxon>
        <taxon>Fagaceae</taxon>
        <taxon>Quercus</taxon>
    </lineage>
</organism>
<feature type="domain" description="Reverse transcriptase zinc-binding" evidence="1">
    <location>
        <begin position="242"/>
        <end position="328"/>
    </location>
</feature>
<sequence>MKRLAGWKTKFISFTGRVVLVKSVMSAIPNHVMQAAALPIHLCDKLDKINRDFLWGSTNEKRKMHLVGWEKIIRPKEKGGLGIQSAKAKNVALLAKLNWRLYHEKEALWARVLLNKYCSNARMISSNPDGLPSSPNWKAIKVGFLAFSKGIWWRVGNNSRKNVWMERWIRGQALRELIEGLITREDVQLTIADFRGDPEWKWERLSFDLPSCIKERIRAIPFQECGSSEDTLMWKFTKDGNFSTNSAYQNIITDVGMENTFKGAWLWKLDTFPKIRSLFWLCMHDSIPVREVLAGCGIPCNSLCPVCGMQSESINHLLRECQFALYFWSKLWAPNTNLSSQSQSLGKWLYDNCHSNRVHHSSIPWSMIFPFAVWFLWKHHNKVVFDNIPLNMNLHNLCLSQALEFFFCVKKVRKANQRCFIQVSWTKPPEGWFKLNTDGASAGNPSKAGVWGFDKRLQQTLG</sequence>
<keyword evidence="3" id="KW-1185">Reference proteome</keyword>
<accession>A0AAN7FRA5</accession>